<dbReference type="AlphaFoldDB" id="A0A9J6FII0"/>
<dbReference type="OMA" id="GNLECHE"/>
<accession>A0A9J6FII0</accession>
<gene>
    <name evidence="2" type="ORF">HPB48_001148</name>
</gene>
<sequence>MLSFWRSWATEYLLELSSRPIKSAAAVRAGDIVLVDDPLRPRQTWRLARITDLHVGRDGKIRACSVKLADGLQLQRSIRMLYPLEGRSAENS</sequence>
<dbReference type="InterPro" id="IPR040676">
    <property type="entry name" value="DUF5641"/>
</dbReference>
<evidence type="ECO:0000313" key="3">
    <source>
        <dbReference type="Proteomes" id="UP000821853"/>
    </source>
</evidence>
<dbReference type="Proteomes" id="UP000821853">
    <property type="component" value="Chromosome 1"/>
</dbReference>
<organism evidence="2 3">
    <name type="scientific">Haemaphysalis longicornis</name>
    <name type="common">Bush tick</name>
    <dbReference type="NCBI Taxonomy" id="44386"/>
    <lineage>
        <taxon>Eukaryota</taxon>
        <taxon>Metazoa</taxon>
        <taxon>Ecdysozoa</taxon>
        <taxon>Arthropoda</taxon>
        <taxon>Chelicerata</taxon>
        <taxon>Arachnida</taxon>
        <taxon>Acari</taxon>
        <taxon>Parasitiformes</taxon>
        <taxon>Ixodida</taxon>
        <taxon>Ixodoidea</taxon>
        <taxon>Ixodidae</taxon>
        <taxon>Haemaphysalinae</taxon>
        <taxon>Haemaphysalis</taxon>
    </lineage>
</organism>
<keyword evidence="3" id="KW-1185">Reference proteome</keyword>
<dbReference type="Pfam" id="PF18701">
    <property type="entry name" value="DUF5641"/>
    <property type="match status" value="1"/>
</dbReference>
<comment type="caution">
    <text evidence="2">The sequence shown here is derived from an EMBL/GenBank/DDBJ whole genome shotgun (WGS) entry which is preliminary data.</text>
</comment>
<dbReference type="EMBL" id="JABSTR010000001">
    <property type="protein sequence ID" value="KAH9362755.1"/>
    <property type="molecule type" value="Genomic_DNA"/>
</dbReference>
<reference evidence="2 3" key="1">
    <citation type="journal article" date="2020" name="Cell">
        <title>Large-Scale Comparative Analyses of Tick Genomes Elucidate Their Genetic Diversity and Vector Capacities.</title>
        <authorList>
            <consortium name="Tick Genome and Microbiome Consortium (TIGMIC)"/>
            <person name="Jia N."/>
            <person name="Wang J."/>
            <person name="Shi W."/>
            <person name="Du L."/>
            <person name="Sun Y."/>
            <person name="Zhan W."/>
            <person name="Jiang J.F."/>
            <person name="Wang Q."/>
            <person name="Zhang B."/>
            <person name="Ji P."/>
            <person name="Bell-Sakyi L."/>
            <person name="Cui X.M."/>
            <person name="Yuan T.T."/>
            <person name="Jiang B.G."/>
            <person name="Yang W.F."/>
            <person name="Lam T.T."/>
            <person name="Chang Q.C."/>
            <person name="Ding S.J."/>
            <person name="Wang X.J."/>
            <person name="Zhu J.G."/>
            <person name="Ruan X.D."/>
            <person name="Zhao L."/>
            <person name="Wei J.T."/>
            <person name="Ye R.Z."/>
            <person name="Que T.C."/>
            <person name="Du C.H."/>
            <person name="Zhou Y.H."/>
            <person name="Cheng J.X."/>
            <person name="Dai P.F."/>
            <person name="Guo W.B."/>
            <person name="Han X.H."/>
            <person name="Huang E.J."/>
            <person name="Li L.F."/>
            <person name="Wei W."/>
            <person name="Gao Y.C."/>
            <person name="Liu J.Z."/>
            <person name="Shao H.Z."/>
            <person name="Wang X."/>
            <person name="Wang C.C."/>
            <person name="Yang T.C."/>
            <person name="Huo Q.B."/>
            <person name="Li W."/>
            <person name="Chen H.Y."/>
            <person name="Chen S.E."/>
            <person name="Zhou L.G."/>
            <person name="Ni X.B."/>
            <person name="Tian J.H."/>
            <person name="Sheng Y."/>
            <person name="Liu T."/>
            <person name="Pan Y.S."/>
            <person name="Xia L.Y."/>
            <person name="Li J."/>
            <person name="Zhao F."/>
            <person name="Cao W.C."/>
        </authorList>
    </citation>
    <scope>NUCLEOTIDE SEQUENCE [LARGE SCALE GENOMIC DNA]</scope>
    <source>
        <strain evidence="2">HaeL-2018</strain>
    </source>
</reference>
<proteinExistence type="predicted"/>
<protein>
    <recommendedName>
        <fullName evidence="1">DUF5641 domain-containing protein</fullName>
    </recommendedName>
</protein>
<feature type="domain" description="DUF5641" evidence="1">
    <location>
        <begin position="3"/>
        <end position="84"/>
    </location>
</feature>
<dbReference type="VEuPathDB" id="VectorBase:HLOH_052652"/>
<evidence type="ECO:0000259" key="1">
    <source>
        <dbReference type="Pfam" id="PF18701"/>
    </source>
</evidence>
<evidence type="ECO:0000313" key="2">
    <source>
        <dbReference type="EMBL" id="KAH9362755.1"/>
    </source>
</evidence>
<name>A0A9J6FII0_HAELO</name>
<dbReference type="OrthoDB" id="6430419at2759"/>